<evidence type="ECO:0000259" key="9">
    <source>
        <dbReference type="PROSITE" id="PS50885"/>
    </source>
</evidence>
<dbReference type="PROSITE" id="PS50125">
    <property type="entry name" value="GUANYLATE_CYCLASE_2"/>
    <property type="match status" value="1"/>
</dbReference>
<evidence type="ECO:0000313" key="10">
    <source>
        <dbReference type="EMBL" id="CAJ1581147.1"/>
    </source>
</evidence>
<feature type="transmembrane region" description="Helical" evidence="7">
    <location>
        <begin position="15"/>
        <end position="38"/>
    </location>
</feature>
<keyword evidence="4 7" id="KW-0812">Transmembrane</keyword>
<dbReference type="CDD" id="cd06225">
    <property type="entry name" value="HAMP"/>
    <property type="match status" value="1"/>
</dbReference>
<evidence type="ECO:0000256" key="7">
    <source>
        <dbReference type="SAM" id="Phobius"/>
    </source>
</evidence>
<evidence type="ECO:0000256" key="2">
    <source>
        <dbReference type="ARBA" id="ARBA00005381"/>
    </source>
</evidence>
<accession>A0ABM9MBH7</accession>
<dbReference type="InterPro" id="IPR003660">
    <property type="entry name" value="HAMP_dom"/>
</dbReference>
<keyword evidence="11" id="KW-1185">Reference proteome</keyword>
<feature type="transmembrane region" description="Helical" evidence="7">
    <location>
        <begin position="188"/>
        <end position="208"/>
    </location>
</feature>
<evidence type="ECO:0000256" key="3">
    <source>
        <dbReference type="ARBA" id="ARBA00022475"/>
    </source>
</evidence>
<dbReference type="EMBL" id="OY726395">
    <property type="protein sequence ID" value="CAJ1581147.1"/>
    <property type="molecule type" value="Genomic_DNA"/>
</dbReference>
<evidence type="ECO:0000259" key="8">
    <source>
        <dbReference type="PROSITE" id="PS50125"/>
    </source>
</evidence>
<keyword evidence="6 7" id="KW-0472">Membrane</keyword>
<feature type="transmembrane region" description="Helical" evidence="7">
    <location>
        <begin position="59"/>
        <end position="83"/>
    </location>
</feature>
<dbReference type="Gene3D" id="3.30.70.1230">
    <property type="entry name" value="Nucleotide cyclase"/>
    <property type="match status" value="1"/>
</dbReference>
<dbReference type="Gene3D" id="6.10.340.10">
    <property type="match status" value="1"/>
</dbReference>
<dbReference type="SMART" id="SM00304">
    <property type="entry name" value="HAMP"/>
    <property type="match status" value="1"/>
</dbReference>
<proteinExistence type="inferred from homology"/>
<dbReference type="PROSITE" id="PS50885">
    <property type="entry name" value="HAMP"/>
    <property type="match status" value="1"/>
</dbReference>
<dbReference type="RefSeq" id="WP_316515515.1">
    <property type="nucleotide sequence ID" value="NZ_OY726395.1"/>
</dbReference>
<dbReference type="Proteomes" id="UP001190466">
    <property type="component" value="Chromosome"/>
</dbReference>
<dbReference type="SMART" id="SM00044">
    <property type="entry name" value="CYCc"/>
    <property type="match status" value="1"/>
</dbReference>
<keyword evidence="5 7" id="KW-1133">Transmembrane helix</keyword>
<comment type="similarity">
    <text evidence="2">Belongs to the adenylyl cyclase class-3 family.</text>
</comment>
<evidence type="ECO:0000313" key="11">
    <source>
        <dbReference type="Proteomes" id="UP001190466"/>
    </source>
</evidence>
<evidence type="ECO:0000256" key="5">
    <source>
        <dbReference type="ARBA" id="ARBA00022989"/>
    </source>
</evidence>
<feature type="domain" description="HAMP" evidence="9">
    <location>
        <begin position="245"/>
        <end position="297"/>
    </location>
</feature>
<protein>
    <submittedName>
        <fullName evidence="10">Adenylate/guanylate cyclase domain-containing protein</fullName>
    </submittedName>
</protein>
<evidence type="ECO:0000256" key="4">
    <source>
        <dbReference type="ARBA" id="ARBA00022692"/>
    </source>
</evidence>
<reference evidence="10 11" key="1">
    <citation type="submission" date="2023-08" db="EMBL/GenBank/DDBJ databases">
        <authorList>
            <person name="Folkvardsen B D."/>
            <person name="Norman A."/>
        </authorList>
    </citation>
    <scope>NUCLEOTIDE SEQUENCE [LARGE SCALE GENOMIC DNA]</scope>
    <source>
        <strain evidence="10 11">Mu0050</strain>
    </source>
</reference>
<dbReference type="InterPro" id="IPR029787">
    <property type="entry name" value="Nucleotide_cyclase"/>
</dbReference>
<dbReference type="Pfam" id="PF00211">
    <property type="entry name" value="Guanylate_cyc"/>
    <property type="match status" value="1"/>
</dbReference>
<dbReference type="InterPro" id="IPR001054">
    <property type="entry name" value="A/G_cyclase"/>
</dbReference>
<sequence>MTASPEPPASATELALRYAAGVALAHLLAVTEVVLVMTALRRETLDENQPPFTDASTGLIIALAVAALVAVTVGSLSNVLPSLRWYVAGDTPTPAQRRTALRIAHRGSLLLVAVWTASGAAVVLANLRDAFTVTVLVGPAVFFGATAAVCTALLLTVRTLHPLSAAADPYGERLDTADNAPGVIARLLMMWVLCCALPSVGVALLILIRSRGWIIGQTSSVEIPVLVLCGVAVVWGLRGMVLVSRSISDPVREVVEAMADVERGDIRRRVDVYERSEIGLLQSGFNRMVAGLRERDRLRDLFGRHVGDEVVRVLVDQNEALYRDVREVSVLFVDLTGFTQFAANREPAAVADVLDRFYRAVVAVVDQRRGFINKFQGDAALVVFGAPAPAEDPATDAAATARDLATRLHALPDLDFGIGVSAGRVFAGFVGAEFRFEYTVIGDPVNEAARLADRAKISPARVLCSAAVLESCAETERRRWQHVGDEVLRGRSAPTVMYQPAGH</sequence>
<feature type="transmembrane region" description="Helical" evidence="7">
    <location>
        <begin position="131"/>
        <end position="155"/>
    </location>
</feature>
<dbReference type="InterPro" id="IPR050697">
    <property type="entry name" value="Adenylyl/Guanylyl_Cyclase_3/4"/>
</dbReference>
<organism evidence="10 11">
    <name type="scientific">[Mycobacterium] wendilense</name>
    <dbReference type="NCBI Taxonomy" id="3064284"/>
    <lineage>
        <taxon>Bacteria</taxon>
        <taxon>Bacillati</taxon>
        <taxon>Actinomycetota</taxon>
        <taxon>Actinomycetes</taxon>
        <taxon>Mycobacteriales</taxon>
        <taxon>Mycobacteriaceae</taxon>
        <taxon>Mycolicibacter</taxon>
    </lineage>
</organism>
<evidence type="ECO:0000256" key="6">
    <source>
        <dbReference type="ARBA" id="ARBA00023136"/>
    </source>
</evidence>
<comment type="subcellular location">
    <subcellularLocation>
        <location evidence="1">Cell membrane</location>
        <topology evidence="1">Multi-pass membrane protein</topology>
    </subcellularLocation>
</comment>
<gene>
    <name evidence="10" type="ORF">MU0050_001401</name>
</gene>
<feature type="transmembrane region" description="Helical" evidence="7">
    <location>
        <begin position="103"/>
        <end position="124"/>
    </location>
</feature>
<dbReference type="SUPFAM" id="SSF158472">
    <property type="entry name" value="HAMP domain-like"/>
    <property type="match status" value="1"/>
</dbReference>
<name>A0ABM9MBH7_9MYCO</name>
<dbReference type="CDD" id="cd07302">
    <property type="entry name" value="CHD"/>
    <property type="match status" value="1"/>
</dbReference>
<dbReference type="Pfam" id="PF00672">
    <property type="entry name" value="HAMP"/>
    <property type="match status" value="1"/>
</dbReference>
<keyword evidence="3" id="KW-1003">Cell membrane</keyword>
<dbReference type="PANTHER" id="PTHR43081:SF17">
    <property type="entry name" value="BLL5647 PROTEIN"/>
    <property type="match status" value="1"/>
</dbReference>
<dbReference type="SUPFAM" id="SSF55073">
    <property type="entry name" value="Nucleotide cyclase"/>
    <property type="match status" value="1"/>
</dbReference>
<evidence type="ECO:0000256" key="1">
    <source>
        <dbReference type="ARBA" id="ARBA00004651"/>
    </source>
</evidence>
<feature type="transmembrane region" description="Helical" evidence="7">
    <location>
        <begin position="220"/>
        <end position="237"/>
    </location>
</feature>
<feature type="domain" description="Guanylate cyclase" evidence="8">
    <location>
        <begin position="329"/>
        <end position="452"/>
    </location>
</feature>
<dbReference type="PANTHER" id="PTHR43081">
    <property type="entry name" value="ADENYLATE CYCLASE, TERMINAL-DIFFERENTIATION SPECIFIC-RELATED"/>
    <property type="match status" value="1"/>
</dbReference>